<feature type="domain" description="STAS" evidence="2">
    <location>
        <begin position="18"/>
        <end position="101"/>
    </location>
</feature>
<comment type="caution">
    <text evidence="3">The sequence shown here is derived from an EMBL/GenBank/DDBJ whole genome shotgun (WGS) entry which is preliminary data.</text>
</comment>
<dbReference type="Proteomes" id="UP001550348">
    <property type="component" value="Unassembled WGS sequence"/>
</dbReference>
<dbReference type="Pfam" id="PF13466">
    <property type="entry name" value="STAS_2"/>
    <property type="match status" value="1"/>
</dbReference>
<dbReference type="CDD" id="cd07043">
    <property type="entry name" value="STAS_anti-anti-sigma_factors"/>
    <property type="match status" value="1"/>
</dbReference>
<evidence type="ECO:0000256" key="1">
    <source>
        <dbReference type="SAM" id="MobiDB-lite"/>
    </source>
</evidence>
<sequence length="130" mass="14144">MTLPPQSPPDGAVPHVRVDITEELDLAGLSEVALVLDRVLALAPREVTIDLADCRHVDAAAIALLFDVHRRLARRHALLTLRNPHPRIRRILDTARLGDTVAIVDTPRPDGPTARGRARVTATPPAWEGS</sequence>
<dbReference type="PROSITE" id="PS50801">
    <property type="entry name" value="STAS"/>
    <property type="match status" value="1"/>
</dbReference>
<dbReference type="Gene3D" id="3.30.750.24">
    <property type="entry name" value="STAS domain"/>
    <property type="match status" value="1"/>
</dbReference>
<dbReference type="RefSeq" id="WP_355665517.1">
    <property type="nucleotide sequence ID" value="NZ_JBEXRX010000048.1"/>
</dbReference>
<name>A0ABV2VLR6_9ACTN</name>
<dbReference type="InterPro" id="IPR058548">
    <property type="entry name" value="MlaB-like_STAS"/>
</dbReference>
<evidence type="ECO:0000313" key="4">
    <source>
        <dbReference type="Proteomes" id="UP001550348"/>
    </source>
</evidence>
<reference evidence="3 4" key="1">
    <citation type="submission" date="2024-06" db="EMBL/GenBank/DDBJ databases">
        <title>The Natural Products Discovery Center: Release of the First 8490 Sequenced Strains for Exploring Actinobacteria Biosynthetic Diversity.</title>
        <authorList>
            <person name="Kalkreuter E."/>
            <person name="Kautsar S.A."/>
            <person name="Yang D."/>
            <person name="Bader C.D."/>
            <person name="Teijaro C.N."/>
            <person name="Fluegel L."/>
            <person name="Davis C.M."/>
            <person name="Simpson J.R."/>
            <person name="Lauterbach L."/>
            <person name="Steele A.D."/>
            <person name="Gui C."/>
            <person name="Meng S."/>
            <person name="Li G."/>
            <person name="Viehrig K."/>
            <person name="Ye F."/>
            <person name="Su P."/>
            <person name="Kiefer A.F."/>
            <person name="Nichols A."/>
            <person name="Cepeda A.J."/>
            <person name="Yan W."/>
            <person name="Fan B."/>
            <person name="Jiang Y."/>
            <person name="Adhikari A."/>
            <person name="Zheng C.-J."/>
            <person name="Schuster L."/>
            <person name="Cowan T.M."/>
            <person name="Smanski M.J."/>
            <person name="Chevrette M.G."/>
            <person name="De Carvalho L.P.S."/>
            <person name="Shen B."/>
        </authorList>
    </citation>
    <scope>NUCLEOTIDE SEQUENCE [LARGE SCALE GENOMIC DNA]</scope>
    <source>
        <strain evidence="3 4">NPDC006286</strain>
    </source>
</reference>
<proteinExistence type="predicted"/>
<dbReference type="InterPro" id="IPR036513">
    <property type="entry name" value="STAS_dom_sf"/>
</dbReference>
<accession>A0ABV2VLR6</accession>
<evidence type="ECO:0000313" key="3">
    <source>
        <dbReference type="EMBL" id="MEU0153726.1"/>
    </source>
</evidence>
<dbReference type="SUPFAM" id="SSF52091">
    <property type="entry name" value="SpoIIaa-like"/>
    <property type="match status" value="1"/>
</dbReference>
<dbReference type="EMBL" id="JBEXRX010000048">
    <property type="protein sequence ID" value="MEU0153726.1"/>
    <property type="molecule type" value="Genomic_DNA"/>
</dbReference>
<organism evidence="3 4">
    <name type="scientific">Micromonospora fulviviridis</name>
    <dbReference type="NCBI Taxonomy" id="47860"/>
    <lineage>
        <taxon>Bacteria</taxon>
        <taxon>Bacillati</taxon>
        <taxon>Actinomycetota</taxon>
        <taxon>Actinomycetes</taxon>
        <taxon>Micromonosporales</taxon>
        <taxon>Micromonosporaceae</taxon>
        <taxon>Micromonospora</taxon>
    </lineage>
</organism>
<evidence type="ECO:0000259" key="2">
    <source>
        <dbReference type="PROSITE" id="PS50801"/>
    </source>
</evidence>
<dbReference type="InterPro" id="IPR002645">
    <property type="entry name" value="STAS_dom"/>
</dbReference>
<keyword evidence="4" id="KW-1185">Reference proteome</keyword>
<protein>
    <submittedName>
        <fullName evidence="3">STAS domain-containing protein</fullName>
    </submittedName>
</protein>
<feature type="region of interest" description="Disordered" evidence="1">
    <location>
        <begin position="103"/>
        <end position="130"/>
    </location>
</feature>
<gene>
    <name evidence="3" type="ORF">ABZ071_17705</name>
</gene>